<dbReference type="OMA" id="DMAFRIS"/>
<dbReference type="EMBL" id="KQ001660">
    <property type="protein sequence ID" value="KJP88570.1"/>
    <property type="molecule type" value="Genomic_DNA"/>
</dbReference>
<dbReference type="AlphaFoldDB" id="A0A0D9QNC8"/>
<accession>A0A0D9QNC8</accession>
<protein>
    <submittedName>
        <fullName evidence="1">Uncharacterized protein</fullName>
    </submittedName>
</protein>
<dbReference type="VEuPathDB" id="PlasmoDB:AK88_01849"/>
<gene>
    <name evidence="1" type="ORF">AK88_01849</name>
</gene>
<proteinExistence type="predicted"/>
<evidence type="ECO:0000313" key="2">
    <source>
        <dbReference type="Proteomes" id="UP000054561"/>
    </source>
</evidence>
<dbReference type="InterPro" id="IPR036469">
    <property type="entry name" value="Pfg27_sf"/>
</dbReference>
<evidence type="ECO:0000313" key="1">
    <source>
        <dbReference type="EMBL" id="KJP88570.1"/>
    </source>
</evidence>
<name>A0A0D9QNC8_PLAFR</name>
<dbReference type="Proteomes" id="UP000054561">
    <property type="component" value="Unassembled WGS sequence"/>
</dbReference>
<keyword evidence="2" id="KW-1185">Reference proteome</keyword>
<sequence length="264" mass="30548">MILYKNRIIQGYYHIRYTMNIIKVHRFICILSITYLSRMILHSQNSFDTVLHISVHDRNEYVSRTNGRNLAQRYPSRAALKRAYDCALTDDEIMQLAAILHVESMIAGDIATAMILRLNEQTGHVNIEELVKNSLNRRLRVEMPHFPEDRKVTMQARLTQFVKEIVAISPLNKDIILYKLDSYKVELDESIEVFQSAAREHTEQGIYELLNNLKLIGISLNARLKTSGIIVNENTAAAMVLRIRKRVLDILEFHRAMPSRANSK</sequence>
<dbReference type="Gene3D" id="1.10.3030.10">
    <property type="entry name" value="Gametocyte protein Pfg27"/>
    <property type="match status" value="1"/>
</dbReference>
<organism evidence="1 2">
    <name type="scientific">Plasmodium fragile</name>
    <dbReference type="NCBI Taxonomy" id="5857"/>
    <lineage>
        <taxon>Eukaryota</taxon>
        <taxon>Sar</taxon>
        <taxon>Alveolata</taxon>
        <taxon>Apicomplexa</taxon>
        <taxon>Aconoidasida</taxon>
        <taxon>Haemosporida</taxon>
        <taxon>Plasmodiidae</taxon>
        <taxon>Plasmodium</taxon>
        <taxon>Plasmodium (Plasmodium)</taxon>
    </lineage>
</organism>
<dbReference type="GeneID" id="24267163"/>
<reference evidence="1 2" key="1">
    <citation type="submission" date="2014-03" db="EMBL/GenBank/DDBJ databases">
        <title>The Genome Sequence of Plasmodium fragile nilgiri.</title>
        <authorList>
            <consortium name="The Broad Institute Genomics Platform"/>
            <consortium name="The Broad Institute Genome Sequencing Center for Infectious Disease"/>
            <person name="Neafsey D."/>
            <person name="Duraisingh M."/>
            <person name="Young S.K."/>
            <person name="Zeng Q."/>
            <person name="Gargeya S."/>
            <person name="Abouelleil A."/>
            <person name="Alvarado L."/>
            <person name="Chapman S.B."/>
            <person name="Gainer-Dewar J."/>
            <person name="Goldberg J."/>
            <person name="Griggs A."/>
            <person name="Gujja S."/>
            <person name="Hansen M."/>
            <person name="Howarth C."/>
            <person name="Imamovic A."/>
            <person name="Larimer J."/>
            <person name="Pearson M."/>
            <person name="Poon T.W."/>
            <person name="Priest M."/>
            <person name="Roberts A."/>
            <person name="Saif S."/>
            <person name="Shea T."/>
            <person name="Sykes S."/>
            <person name="Wortman J."/>
            <person name="Nusbaum C."/>
            <person name="Birren B."/>
        </authorList>
    </citation>
    <scope>NUCLEOTIDE SEQUENCE [LARGE SCALE GENOMIC DNA]</scope>
    <source>
        <strain evidence="2">nilgiri</strain>
    </source>
</reference>
<dbReference type="OrthoDB" id="378047at2759"/>
<dbReference type="RefSeq" id="XP_012334907.1">
    <property type="nucleotide sequence ID" value="XM_012479484.1"/>
</dbReference>